<comment type="caution">
    <text evidence="1">The sequence shown here is derived from an EMBL/GenBank/DDBJ whole genome shotgun (WGS) entry which is preliminary data.</text>
</comment>
<accession>C9MNB3</accession>
<reference evidence="1 2" key="1">
    <citation type="submission" date="2009-09" db="EMBL/GenBank/DDBJ databases">
        <authorList>
            <person name="Weinstock G."/>
            <person name="Sodergren E."/>
            <person name="Clifton S."/>
            <person name="Fulton L."/>
            <person name="Fulton B."/>
            <person name="Courtney L."/>
            <person name="Fronick C."/>
            <person name="Harrison M."/>
            <person name="Strong C."/>
            <person name="Farmer C."/>
            <person name="Delahaunty K."/>
            <person name="Markovic C."/>
            <person name="Hall O."/>
            <person name="Minx P."/>
            <person name="Tomlinson C."/>
            <person name="Mitreva M."/>
            <person name="Nelson J."/>
            <person name="Hou S."/>
            <person name="Wollam A."/>
            <person name="Pepin K.H."/>
            <person name="Johnson M."/>
            <person name="Bhonagiri V."/>
            <person name="Nash W.E."/>
            <person name="Warren W."/>
            <person name="Chinwalla A."/>
            <person name="Mardis E.R."/>
            <person name="Wilson R.K."/>
        </authorList>
    </citation>
    <scope>NUCLEOTIDE SEQUENCE [LARGE SCALE GENOMIC DNA]</scope>
    <source>
        <strain evidence="1 2">F0319</strain>
    </source>
</reference>
<name>C9MNB3_9BACT</name>
<dbReference type="EMBL" id="ACVA01000021">
    <property type="protein sequence ID" value="EEX19082.1"/>
    <property type="molecule type" value="Genomic_DNA"/>
</dbReference>
<evidence type="ECO:0000313" key="1">
    <source>
        <dbReference type="EMBL" id="EEX19082.1"/>
    </source>
</evidence>
<sequence>MECYKRMKGRTDEGVWPYLMQLCSTELITRLLVNLSTRLLFHT</sequence>
<keyword evidence="2" id="KW-1185">Reference proteome</keyword>
<organism evidence="1 2">
    <name type="scientific">Prevotella veroralis F0319</name>
    <dbReference type="NCBI Taxonomy" id="649761"/>
    <lineage>
        <taxon>Bacteria</taxon>
        <taxon>Pseudomonadati</taxon>
        <taxon>Bacteroidota</taxon>
        <taxon>Bacteroidia</taxon>
        <taxon>Bacteroidales</taxon>
        <taxon>Prevotellaceae</taxon>
        <taxon>Prevotella</taxon>
    </lineage>
</organism>
<dbReference type="Proteomes" id="UP000003327">
    <property type="component" value="Unassembled WGS sequence"/>
</dbReference>
<dbReference type="HOGENOM" id="CLU_3237919_0_0_10"/>
<gene>
    <name evidence="1" type="ORF">HMPREF0973_01099</name>
</gene>
<evidence type="ECO:0000313" key="2">
    <source>
        <dbReference type="Proteomes" id="UP000003327"/>
    </source>
</evidence>
<dbReference type="STRING" id="649761.HMPREF0973_01099"/>
<protein>
    <submittedName>
        <fullName evidence="1">Uncharacterized protein</fullName>
    </submittedName>
</protein>
<dbReference type="AlphaFoldDB" id="C9MNB3"/>
<proteinExistence type="predicted"/>